<feature type="non-terminal residue" evidence="2">
    <location>
        <position position="22"/>
    </location>
</feature>
<organism evidence="2 3">
    <name type="scientific">Caerostris extrusa</name>
    <name type="common">Bark spider</name>
    <name type="synonym">Caerostris bankana</name>
    <dbReference type="NCBI Taxonomy" id="172846"/>
    <lineage>
        <taxon>Eukaryota</taxon>
        <taxon>Metazoa</taxon>
        <taxon>Ecdysozoa</taxon>
        <taxon>Arthropoda</taxon>
        <taxon>Chelicerata</taxon>
        <taxon>Arachnida</taxon>
        <taxon>Araneae</taxon>
        <taxon>Araneomorphae</taxon>
        <taxon>Entelegynae</taxon>
        <taxon>Araneoidea</taxon>
        <taxon>Araneidae</taxon>
        <taxon>Caerostris</taxon>
    </lineage>
</organism>
<sequence>MADTERSESTGLPTPEPHFIPG</sequence>
<accession>A0AAV4SQ24</accession>
<protein>
    <submittedName>
        <fullName evidence="2">Uncharacterized protein</fullName>
    </submittedName>
</protein>
<evidence type="ECO:0000313" key="3">
    <source>
        <dbReference type="Proteomes" id="UP001054945"/>
    </source>
</evidence>
<keyword evidence="3" id="KW-1185">Reference proteome</keyword>
<comment type="caution">
    <text evidence="2">The sequence shown here is derived from an EMBL/GenBank/DDBJ whole genome shotgun (WGS) entry which is preliminary data.</text>
</comment>
<dbReference type="Proteomes" id="UP001054945">
    <property type="component" value="Unassembled WGS sequence"/>
</dbReference>
<dbReference type="EMBL" id="BPLR01009844">
    <property type="protein sequence ID" value="GIY34976.1"/>
    <property type="molecule type" value="Genomic_DNA"/>
</dbReference>
<gene>
    <name evidence="2" type="ORF">CEXT_481701</name>
</gene>
<proteinExistence type="predicted"/>
<reference evidence="2 3" key="1">
    <citation type="submission" date="2021-06" db="EMBL/GenBank/DDBJ databases">
        <title>Caerostris extrusa draft genome.</title>
        <authorList>
            <person name="Kono N."/>
            <person name="Arakawa K."/>
        </authorList>
    </citation>
    <scope>NUCLEOTIDE SEQUENCE [LARGE SCALE GENOMIC DNA]</scope>
</reference>
<dbReference type="AlphaFoldDB" id="A0AAV4SQ24"/>
<evidence type="ECO:0000313" key="2">
    <source>
        <dbReference type="EMBL" id="GIY34976.1"/>
    </source>
</evidence>
<evidence type="ECO:0000256" key="1">
    <source>
        <dbReference type="SAM" id="MobiDB-lite"/>
    </source>
</evidence>
<name>A0AAV4SQ24_CAEEX</name>
<feature type="region of interest" description="Disordered" evidence="1">
    <location>
        <begin position="1"/>
        <end position="22"/>
    </location>
</feature>